<dbReference type="InterPro" id="IPR002939">
    <property type="entry name" value="DnaJ_C"/>
</dbReference>
<dbReference type="PANTHER" id="PTHR24078">
    <property type="entry name" value="DNAJ HOMOLOG SUBFAMILY C MEMBER"/>
    <property type="match status" value="1"/>
</dbReference>
<organism evidence="4 5">
    <name type="scientific">Gonapodya prolifera (strain JEL478)</name>
    <name type="common">Monoblepharis prolifera</name>
    <dbReference type="NCBI Taxonomy" id="1344416"/>
    <lineage>
        <taxon>Eukaryota</taxon>
        <taxon>Fungi</taxon>
        <taxon>Fungi incertae sedis</taxon>
        <taxon>Chytridiomycota</taxon>
        <taxon>Chytridiomycota incertae sedis</taxon>
        <taxon>Monoblepharidomycetes</taxon>
        <taxon>Monoblepharidales</taxon>
        <taxon>Gonapodyaceae</taxon>
        <taxon>Gonapodya</taxon>
    </lineage>
</organism>
<feature type="compositionally biased region" description="Basic and acidic residues" evidence="2">
    <location>
        <begin position="386"/>
        <end position="398"/>
    </location>
</feature>
<dbReference type="EMBL" id="KQ965733">
    <property type="protein sequence ID" value="KXS21172.1"/>
    <property type="molecule type" value="Genomic_DNA"/>
</dbReference>
<protein>
    <recommendedName>
        <fullName evidence="3">J domain-containing protein</fullName>
    </recommendedName>
</protein>
<dbReference type="CDD" id="cd10747">
    <property type="entry name" value="DnaJ_C"/>
    <property type="match status" value="1"/>
</dbReference>
<dbReference type="Pfam" id="PF00226">
    <property type="entry name" value="DnaJ"/>
    <property type="match status" value="1"/>
</dbReference>
<keyword evidence="5" id="KW-1185">Reference proteome</keyword>
<dbReference type="OMA" id="DQTHTFP"/>
<dbReference type="GO" id="GO:0051087">
    <property type="term" value="F:protein-folding chaperone binding"/>
    <property type="evidence" value="ECO:0007669"/>
    <property type="project" value="TreeGrafter"/>
</dbReference>
<dbReference type="InterPro" id="IPR036869">
    <property type="entry name" value="J_dom_sf"/>
</dbReference>
<evidence type="ECO:0000313" key="5">
    <source>
        <dbReference type="Proteomes" id="UP000070544"/>
    </source>
</evidence>
<dbReference type="GO" id="GO:0006457">
    <property type="term" value="P:protein folding"/>
    <property type="evidence" value="ECO:0007669"/>
    <property type="project" value="InterPro"/>
</dbReference>
<dbReference type="CDD" id="cd06257">
    <property type="entry name" value="DnaJ"/>
    <property type="match status" value="1"/>
</dbReference>
<keyword evidence="1" id="KW-0143">Chaperone</keyword>
<feature type="region of interest" description="Disordered" evidence="2">
    <location>
        <begin position="154"/>
        <end position="199"/>
    </location>
</feature>
<dbReference type="Gene3D" id="2.60.260.20">
    <property type="entry name" value="Urease metallochaperone UreE, N-terminal domain"/>
    <property type="match status" value="2"/>
</dbReference>
<dbReference type="PROSITE" id="PS00636">
    <property type="entry name" value="DNAJ_1"/>
    <property type="match status" value="1"/>
</dbReference>
<feature type="region of interest" description="Disordered" evidence="2">
    <location>
        <begin position="386"/>
        <end position="413"/>
    </location>
</feature>
<dbReference type="Pfam" id="PF01556">
    <property type="entry name" value="DnaJ_C"/>
    <property type="match status" value="1"/>
</dbReference>
<dbReference type="GO" id="GO:0005829">
    <property type="term" value="C:cytosol"/>
    <property type="evidence" value="ECO:0007669"/>
    <property type="project" value="TreeGrafter"/>
</dbReference>
<evidence type="ECO:0000313" key="4">
    <source>
        <dbReference type="EMBL" id="KXS21172.1"/>
    </source>
</evidence>
<evidence type="ECO:0000256" key="2">
    <source>
        <dbReference type="SAM" id="MobiDB-lite"/>
    </source>
</evidence>
<dbReference type="Gene3D" id="1.10.287.110">
    <property type="entry name" value="DnaJ domain"/>
    <property type="match status" value="1"/>
</dbReference>
<reference evidence="4 5" key="1">
    <citation type="journal article" date="2015" name="Genome Biol. Evol.">
        <title>Phylogenomic analyses indicate that early fungi evolved digesting cell walls of algal ancestors of land plants.</title>
        <authorList>
            <person name="Chang Y."/>
            <person name="Wang S."/>
            <person name="Sekimoto S."/>
            <person name="Aerts A.L."/>
            <person name="Choi C."/>
            <person name="Clum A."/>
            <person name="LaButti K.M."/>
            <person name="Lindquist E.A."/>
            <person name="Yee Ngan C."/>
            <person name="Ohm R.A."/>
            <person name="Salamov A.A."/>
            <person name="Grigoriev I.V."/>
            <person name="Spatafora J.W."/>
            <person name="Berbee M.L."/>
        </authorList>
    </citation>
    <scope>NUCLEOTIDE SEQUENCE [LARGE SCALE GENOMIC DNA]</scope>
    <source>
        <strain evidence="4 5">JEL478</strain>
    </source>
</reference>
<dbReference type="PANTHER" id="PTHR24078:SF519">
    <property type="entry name" value="DNAJ HOMOLOG SUBFAMILY B MEMBER 13"/>
    <property type="match status" value="1"/>
</dbReference>
<dbReference type="AlphaFoldDB" id="A0A139AWP9"/>
<dbReference type="GO" id="GO:0051082">
    <property type="term" value="F:unfolded protein binding"/>
    <property type="evidence" value="ECO:0007669"/>
    <property type="project" value="InterPro"/>
</dbReference>
<proteinExistence type="predicted"/>
<sequence>MSDATFDYYKALALTRDADSEALRRAYRKVGRVDRAEDGGRFGVRSMREEADSRRLKGHKAEIGLALRHHPDKDPSPASQATFSRISEAYEVLSDPRLRAIYDQYGSDGLVHGVPARARYDATEPGSEAPGFPGWTGGYAYHGRPERTFEKFSGGGNPYRDLHPDPSPAPGLPPTFGGLHGLNPQTTPPGHTPPKPDPTVLPLPLPLTSLYSGCVHTLSFSRLTVHPDSTTMLTSSSVRLEVPPGCRPGTRAVFPGAGDQVPGGESGDVVVVVSAVPEPGRTRDGEDLVVDRTVGLKEALCGGVAEVDTLDGRTVRVALGEVLRPGYTKRIPNEGFPVPQPVGEAPIPPSARKRGDLVLRFNVTFPTYLTEAQKAFVEIGLDKERSAEEMRRRGEGRAKVVVGSAQESGEAEQ</sequence>
<dbReference type="PRINTS" id="PR00625">
    <property type="entry name" value="JDOMAIN"/>
</dbReference>
<dbReference type="InterPro" id="IPR001623">
    <property type="entry name" value="DnaJ_domain"/>
</dbReference>
<dbReference type="SMART" id="SM00271">
    <property type="entry name" value="DnaJ"/>
    <property type="match status" value="1"/>
</dbReference>
<feature type="domain" description="J" evidence="3">
    <location>
        <begin position="7"/>
        <end position="106"/>
    </location>
</feature>
<evidence type="ECO:0000256" key="1">
    <source>
        <dbReference type="ARBA" id="ARBA00023186"/>
    </source>
</evidence>
<dbReference type="OrthoDB" id="10250354at2759"/>
<dbReference type="InterPro" id="IPR008971">
    <property type="entry name" value="HSP40/DnaJ_pept-bd"/>
</dbReference>
<name>A0A139AWP9_GONPJ</name>
<dbReference type="SUPFAM" id="SSF49493">
    <property type="entry name" value="HSP40/DnaJ peptide-binding domain"/>
    <property type="match status" value="2"/>
</dbReference>
<accession>A0A139AWP9</accession>
<dbReference type="InterPro" id="IPR051339">
    <property type="entry name" value="DnaJ_subfamily_B"/>
</dbReference>
<dbReference type="PROSITE" id="PS50076">
    <property type="entry name" value="DNAJ_2"/>
    <property type="match status" value="1"/>
</dbReference>
<dbReference type="InterPro" id="IPR018253">
    <property type="entry name" value="DnaJ_domain_CS"/>
</dbReference>
<dbReference type="SUPFAM" id="SSF46565">
    <property type="entry name" value="Chaperone J-domain"/>
    <property type="match status" value="1"/>
</dbReference>
<feature type="compositionally biased region" description="Pro residues" evidence="2">
    <location>
        <begin position="186"/>
        <end position="199"/>
    </location>
</feature>
<gene>
    <name evidence="4" type="ORF">M427DRAFT_65950</name>
</gene>
<evidence type="ECO:0000259" key="3">
    <source>
        <dbReference type="PROSITE" id="PS50076"/>
    </source>
</evidence>
<dbReference type="Proteomes" id="UP000070544">
    <property type="component" value="Unassembled WGS sequence"/>
</dbReference>
<dbReference type="STRING" id="1344416.A0A139AWP9"/>